<evidence type="ECO:0008006" key="2">
    <source>
        <dbReference type="Google" id="ProtNLM"/>
    </source>
</evidence>
<organism evidence="1">
    <name type="scientific">marine metagenome</name>
    <dbReference type="NCBI Taxonomy" id="408172"/>
    <lineage>
        <taxon>unclassified sequences</taxon>
        <taxon>metagenomes</taxon>
        <taxon>ecological metagenomes</taxon>
    </lineage>
</organism>
<evidence type="ECO:0000313" key="1">
    <source>
        <dbReference type="EMBL" id="SVA30125.1"/>
    </source>
</evidence>
<accession>A0A381UPN9</accession>
<gene>
    <name evidence="1" type="ORF">METZ01_LOCUS82979</name>
</gene>
<proteinExistence type="predicted"/>
<sequence>MPADSTASIEASSALSVMSYNGLPGLRATALADYNDDSEPYIFHFPDGNASIARLLVRKLIPRTADGTTMDDILLAKFDYSKLDEEDSSVRLRLNSTVVRLEHDGSLNDAEHVSATYVNEGRTYRVRGKHCVMAGYNAMIPHMCPELPVEQGEALAFAIKAPIVYTSVLLRNWRAWKKLGIGFFASPGAYYAVSMLDFPVSMSGYEFSASPDEPIVVHMERFAVGDDPNATRREQRLAGRRELFATSFETLERETRRQLAGALAGGGFDPAEDIAAITVNRWGHGYSYRYQPRWDSGYEGDEAPHVVGRRRLGRISIANSDAGASAIMGAAINQAHRAIAEIDSS</sequence>
<reference evidence="1" key="1">
    <citation type="submission" date="2018-05" db="EMBL/GenBank/DDBJ databases">
        <authorList>
            <person name="Lanie J.A."/>
            <person name="Ng W.-L."/>
            <person name="Kazmierczak K.M."/>
            <person name="Andrzejewski T.M."/>
            <person name="Davidsen T.M."/>
            <person name="Wayne K.J."/>
            <person name="Tettelin H."/>
            <person name="Glass J.I."/>
            <person name="Rusch D."/>
            <person name="Podicherti R."/>
            <person name="Tsui H.-C.T."/>
            <person name="Winkler M.E."/>
        </authorList>
    </citation>
    <scope>NUCLEOTIDE SEQUENCE</scope>
</reference>
<protein>
    <recommendedName>
        <fullName evidence="2">Amine oxidase domain-containing protein</fullName>
    </recommendedName>
</protein>
<dbReference type="AlphaFoldDB" id="A0A381UPN9"/>
<name>A0A381UPN9_9ZZZZ</name>
<dbReference type="EMBL" id="UINC01006871">
    <property type="protein sequence ID" value="SVA30125.1"/>
    <property type="molecule type" value="Genomic_DNA"/>
</dbReference>